<reference evidence="2" key="1">
    <citation type="submission" date="2018-05" db="EMBL/GenBank/DDBJ databases">
        <title>Draft genome of Mucuna pruriens seed.</title>
        <authorList>
            <person name="Nnadi N.E."/>
            <person name="Vos R."/>
            <person name="Hasami M.H."/>
            <person name="Devisetty U.K."/>
            <person name="Aguiy J.C."/>
        </authorList>
    </citation>
    <scope>NUCLEOTIDE SEQUENCE [LARGE SCALE GENOMIC DNA]</scope>
    <source>
        <strain evidence="2">JCA_2017</strain>
    </source>
</reference>
<dbReference type="Pfam" id="PF25597">
    <property type="entry name" value="SH3_retrovirus"/>
    <property type="match status" value="1"/>
</dbReference>
<gene>
    <name evidence="2" type="ORF">CR513_22657</name>
</gene>
<comment type="caution">
    <text evidence="2">The sequence shown here is derived from an EMBL/GenBank/DDBJ whole genome shotgun (WGS) entry which is preliminary data.</text>
</comment>
<name>A0A371GWT4_MUCPR</name>
<protein>
    <recommendedName>
        <fullName evidence="1">Retroviral polymerase SH3-like domain-containing protein</fullName>
    </recommendedName>
</protein>
<proteinExistence type="predicted"/>
<dbReference type="EMBL" id="QJKJ01004257">
    <property type="protein sequence ID" value="RDX94893.1"/>
    <property type="molecule type" value="Genomic_DNA"/>
</dbReference>
<keyword evidence="3" id="KW-1185">Reference proteome</keyword>
<evidence type="ECO:0000313" key="2">
    <source>
        <dbReference type="EMBL" id="RDX94893.1"/>
    </source>
</evidence>
<dbReference type="InterPro" id="IPR057670">
    <property type="entry name" value="SH3_retrovirus"/>
</dbReference>
<dbReference type="AlphaFoldDB" id="A0A371GWT4"/>
<organism evidence="2 3">
    <name type="scientific">Mucuna pruriens</name>
    <name type="common">Velvet bean</name>
    <name type="synonym">Dolichos pruriens</name>
    <dbReference type="NCBI Taxonomy" id="157652"/>
    <lineage>
        <taxon>Eukaryota</taxon>
        <taxon>Viridiplantae</taxon>
        <taxon>Streptophyta</taxon>
        <taxon>Embryophyta</taxon>
        <taxon>Tracheophyta</taxon>
        <taxon>Spermatophyta</taxon>
        <taxon>Magnoliopsida</taxon>
        <taxon>eudicotyledons</taxon>
        <taxon>Gunneridae</taxon>
        <taxon>Pentapetalae</taxon>
        <taxon>rosids</taxon>
        <taxon>fabids</taxon>
        <taxon>Fabales</taxon>
        <taxon>Fabaceae</taxon>
        <taxon>Papilionoideae</taxon>
        <taxon>50 kb inversion clade</taxon>
        <taxon>NPAAA clade</taxon>
        <taxon>indigoferoid/millettioid clade</taxon>
        <taxon>Phaseoleae</taxon>
        <taxon>Mucuna</taxon>
    </lineage>
</organism>
<sequence length="194" mass="22605">MKPKVNHLRVFGSIAYAHMSNQGRSKLDDRSVKYLFIGYDAHSKGYKLYNPNNEKMIVSRDIELDEEETCNWEKEEETYDFLPYFEGDQEVVVPNKFSTPPLPPTPSIHEVLSSEGSSKIYDETKIINDIFCLFVNNEPLTFDEVMEDKRWRQAMEEEIKAIKKNDTLELSYLPKGHEAIGVKWMFKIKKNAKG</sequence>
<evidence type="ECO:0000259" key="1">
    <source>
        <dbReference type="Pfam" id="PF25597"/>
    </source>
</evidence>
<dbReference type="OrthoDB" id="6776856at2759"/>
<accession>A0A371GWT4</accession>
<dbReference type="Proteomes" id="UP000257109">
    <property type="component" value="Unassembled WGS sequence"/>
</dbReference>
<feature type="non-terminal residue" evidence="2">
    <location>
        <position position="1"/>
    </location>
</feature>
<feature type="domain" description="Retroviral polymerase SH3-like" evidence="1">
    <location>
        <begin position="13"/>
        <end position="76"/>
    </location>
</feature>
<evidence type="ECO:0000313" key="3">
    <source>
        <dbReference type="Proteomes" id="UP000257109"/>
    </source>
</evidence>